<dbReference type="InterPro" id="IPR018060">
    <property type="entry name" value="HTH_AraC"/>
</dbReference>
<accession>A0A8J7GF14</accession>
<dbReference type="CDD" id="cd03137">
    <property type="entry name" value="GATase1_AraC_1"/>
    <property type="match status" value="1"/>
</dbReference>
<evidence type="ECO:0000259" key="4">
    <source>
        <dbReference type="PROSITE" id="PS01124"/>
    </source>
</evidence>
<keyword evidence="1" id="KW-0805">Transcription regulation</keyword>
<sequence>MRPHRVAVIALDMFVAFDLGTPSQVFGAARHRPAGDRPGGKLGGDGGEGDRVGGRVPVRTPAAGQAGPAGNRHARLAAGEAWNEADPMGVGAPYYEVITVGLGPVRAAGAGFTVVPDLGLDALATADTLIVPGVHGRSTLVQDGGTPEPVLRALREFPGRVMSICTGAFVLAEAGLLDGRKATTHWDYAELFRSRYPKVDLDPDVLFVDDGRVLTSAGVAAGIDLCLHVIRSDHGSEVANRAARRCVVPSWRDGGQSQFIERPVPETGDASTGPTRGWALTRLADDLDLRAMAAHARMSVRTFTRRFREETGLSPARWLAGQRVELARQLLETTDLPVDRIAERAGFGTATSMRQHLHSVVGVAPAAYRSAFRR</sequence>
<dbReference type="SUPFAM" id="SSF52317">
    <property type="entry name" value="Class I glutamine amidotransferase-like"/>
    <property type="match status" value="1"/>
</dbReference>
<keyword evidence="2" id="KW-0804">Transcription</keyword>
<dbReference type="Pfam" id="PF12833">
    <property type="entry name" value="HTH_18"/>
    <property type="match status" value="1"/>
</dbReference>
<organism evidence="5 6">
    <name type="scientific">Longispora fulva</name>
    <dbReference type="NCBI Taxonomy" id="619741"/>
    <lineage>
        <taxon>Bacteria</taxon>
        <taxon>Bacillati</taxon>
        <taxon>Actinomycetota</taxon>
        <taxon>Actinomycetes</taxon>
        <taxon>Micromonosporales</taxon>
        <taxon>Micromonosporaceae</taxon>
        <taxon>Longispora</taxon>
    </lineage>
</organism>
<evidence type="ECO:0000256" key="1">
    <source>
        <dbReference type="ARBA" id="ARBA00023015"/>
    </source>
</evidence>
<keyword evidence="6" id="KW-1185">Reference proteome</keyword>
<evidence type="ECO:0000256" key="3">
    <source>
        <dbReference type="SAM" id="MobiDB-lite"/>
    </source>
</evidence>
<feature type="region of interest" description="Disordered" evidence="3">
    <location>
        <begin position="29"/>
        <end position="52"/>
    </location>
</feature>
<dbReference type="PANTHER" id="PTHR43130:SF3">
    <property type="entry name" value="HTH-TYPE TRANSCRIPTIONAL REGULATOR RV1931C"/>
    <property type="match status" value="1"/>
</dbReference>
<evidence type="ECO:0000313" key="6">
    <source>
        <dbReference type="Proteomes" id="UP000622552"/>
    </source>
</evidence>
<dbReference type="RefSeq" id="WP_231398853.1">
    <property type="nucleotide sequence ID" value="NZ_BONS01000020.1"/>
</dbReference>
<reference evidence="5" key="1">
    <citation type="submission" date="2020-11" db="EMBL/GenBank/DDBJ databases">
        <title>Sequencing the genomes of 1000 actinobacteria strains.</title>
        <authorList>
            <person name="Klenk H.-P."/>
        </authorList>
    </citation>
    <scope>NUCLEOTIDE SEQUENCE</scope>
    <source>
        <strain evidence="5">DSM 45356</strain>
    </source>
</reference>
<proteinExistence type="predicted"/>
<protein>
    <submittedName>
        <fullName evidence="5">Transcriptional regulator GlxA family with amidase domain</fullName>
    </submittedName>
</protein>
<gene>
    <name evidence="5" type="ORF">IW245_003768</name>
</gene>
<comment type="caution">
    <text evidence="5">The sequence shown here is derived from an EMBL/GenBank/DDBJ whole genome shotgun (WGS) entry which is preliminary data.</text>
</comment>
<dbReference type="GO" id="GO:0003700">
    <property type="term" value="F:DNA-binding transcription factor activity"/>
    <property type="evidence" value="ECO:0007669"/>
    <property type="project" value="InterPro"/>
</dbReference>
<dbReference type="InterPro" id="IPR002818">
    <property type="entry name" value="DJ-1/PfpI"/>
</dbReference>
<dbReference type="PANTHER" id="PTHR43130">
    <property type="entry name" value="ARAC-FAMILY TRANSCRIPTIONAL REGULATOR"/>
    <property type="match status" value="1"/>
</dbReference>
<dbReference type="PROSITE" id="PS01124">
    <property type="entry name" value="HTH_ARAC_FAMILY_2"/>
    <property type="match status" value="1"/>
</dbReference>
<dbReference type="AlphaFoldDB" id="A0A8J7GF14"/>
<dbReference type="Gene3D" id="1.10.10.60">
    <property type="entry name" value="Homeodomain-like"/>
    <property type="match status" value="1"/>
</dbReference>
<dbReference type="Gene3D" id="3.40.50.880">
    <property type="match status" value="1"/>
</dbReference>
<dbReference type="GO" id="GO:0043565">
    <property type="term" value="F:sequence-specific DNA binding"/>
    <property type="evidence" value="ECO:0007669"/>
    <property type="project" value="InterPro"/>
</dbReference>
<feature type="domain" description="HTH araC/xylS-type" evidence="4">
    <location>
        <begin position="273"/>
        <end position="371"/>
    </location>
</feature>
<dbReference type="InterPro" id="IPR009057">
    <property type="entry name" value="Homeodomain-like_sf"/>
</dbReference>
<dbReference type="EMBL" id="JADOUF010000001">
    <property type="protein sequence ID" value="MBG6137574.1"/>
    <property type="molecule type" value="Genomic_DNA"/>
</dbReference>
<dbReference type="InterPro" id="IPR029062">
    <property type="entry name" value="Class_I_gatase-like"/>
</dbReference>
<dbReference type="SMART" id="SM00342">
    <property type="entry name" value="HTH_ARAC"/>
    <property type="match status" value="1"/>
</dbReference>
<dbReference type="Pfam" id="PF01965">
    <property type="entry name" value="DJ-1_PfpI"/>
    <property type="match status" value="1"/>
</dbReference>
<evidence type="ECO:0000313" key="5">
    <source>
        <dbReference type="EMBL" id="MBG6137574.1"/>
    </source>
</evidence>
<dbReference type="InterPro" id="IPR052158">
    <property type="entry name" value="INH-QAR"/>
</dbReference>
<name>A0A8J7GF14_9ACTN</name>
<dbReference type="SUPFAM" id="SSF46689">
    <property type="entry name" value="Homeodomain-like"/>
    <property type="match status" value="2"/>
</dbReference>
<dbReference type="Proteomes" id="UP000622552">
    <property type="component" value="Unassembled WGS sequence"/>
</dbReference>
<evidence type="ECO:0000256" key="2">
    <source>
        <dbReference type="ARBA" id="ARBA00023163"/>
    </source>
</evidence>